<evidence type="ECO:0000313" key="1">
    <source>
        <dbReference type="EMBL" id="CAB4166336.1"/>
    </source>
</evidence>
<gene>
    <name evidence="1" type="ORF">UFOVP843_23</name>
    <name evidence="2" type="ORF">UFOVP936_40</name>
</gene>
<dbReference type="EMBL" id="LR796882">
    <property type="protein sequence ID" value="CAB4172555.1"/>
    <property type="molecule type" value="Genomic_DNA"/>
</dbReference>
<evidence type="ECO:0000313" key="2">
    <source>
        <dbReference type="EMBL" id="CAB4172555.1"/>
    </source>
</evidence>
<proteinExistence type="predicted"/>
<reference evidence="1" key="1">
    <citation type="submission" date="2020-04" db="EMBL/GenBank/DDBJ databases">
        <authorList>
            <person name="Chiriac C."/>
            <person name="Salcher M."/>
            <person name="Ghai R."/>
            <person name="Kavagutti S V."/>
        </authorList>
    </citation>
    <scope>NUCLEOTIDE SEQUENCE</scope>
</reference>
<dbReference type="EMBL" id="LR796786">
    <property type="protein sequence ID" value="CAB4166336.1"/>
    <property type="molecule type" value="Genomic_DNA"/>
</dbReference>
<sequence length="165" mass="16998">MAVVTVRSTIITNAIASPPVQNPVTQDGARQRSAAGVATVTNGDSIASIFKLVRVPSMARLQSLRLFNAAITSGAGNLGLYRTDGDGAAVVSVACYASAISIASATTTGTELLFSARTIDKLTNQVWQDAGLTADPRLFYDICLTLTAAAAATGLIALDLSYCVD</sequence>
<organism evidence="1">
    <name type="scientific">uncultured Caudovirales phage</name>
    <dbReference type="NCBI Taxonomy" id="2100421"/>
    <lineage>
        <taxon>Viruses</taxon>
        <taxon>Duplodnaviria</taxon>
        <taxon>Heunggongvirae</taxon>
        <taxon>Uroviricota</taxon>
        <taxon>Caudoviricetes</taxon>
        <taxon>Peduoviridae</taxon>
        <taxon>Maltschvirus</taxon>
        <taxon>Maltschvirus maltsch</taxon>
    </lineage>
</organism>
<accession>A0A6J5P8J5</accession>
<name>A0A6J5P8J5_9CAUD</name>
<protein>
    <submittedName>
        <fullName evidence="1">Uncharacterized protein</fullName>
    </submittedName>
</protein>